<dbReference type="PROSITE" id="PS51318">
    <property type="entry name" value="TAT"/>
    <property type="match status" value="1"/>
</dbReference>
<dbReference type="GO" id="GO:0016042">
    <property type="term" value="P:lipid catabolic process"/>
    <property type="evidence" value="ECO:0007669"/>
    <property type="project" value="InterPro"/>
</dbReference>
<dbReference type="Gene3D" id="3.40.720.10">
    <property type="entry name" value="Alkaline Phosphatase, subunit A"/>
    <property type="match status" value="2"/>
</dbReference>
<dbReference type="Pfam" id="PF04185">
    <property type="entry name" value="Phosphoesterase"/>
    <property type="match status" value="2"/>
</dbReference>
<dbReference type="Proteomes" id="UP000199421">
    <property type="component" value="Unassembled WGS sequence"/>
</dbReference>
<dbReference type="EMBL" id="FOAF01000006">
    <property type="protein sequence ID" value="SEM02897.1"/>
    <property type="molecule type" value="Genomic_DNA"/>
</dbReference>
<keyword evidence="3" id="KW-0378">Hydrolase</keyword>
<dbReference type="RefSeq" id="WP_093328032.1">
    <property type="nucleotide sequence ID" value="NZ_FOAF01000006.1"/>
</dbReference>
<evidence type="ECO:0000256" key="2">
    <source>
        <dbReference type="ARBA" id="ARBA00012018"/>
    </source>
</evidence>
<sequence>MDDRRNFIKKALLLAGTTGLVNTIPPAIQRALAIEPIAGSTFMDAEHIVILMQENRSFDHAFGTLKGVRGFNDPRFIRLPNGNPVWFQPDTHGSAYAPFRLDLKNSKATWMGAVPHSRQSQVDAFNDGKHDNWIEAKRKSKPYADIPLTMGYHNRQDIPFNYALADAFTICDQNFCSGMTSTWPNRFFFWTGTVREAPNAESKAWMRNDLPLGQGKWKTFPERLEEAGVPWKVYQNDITCGGGFVGEERSWLANFGCNPLELFERYHVKFSSRYVKTLKKQTETLPTEIADLENTLKGLKLQDAAYAKTQKAIQKKREVLQHAYKEVEQWADKYFNNLSNTEKNLFNKAFSTNAEDPDYHHLDILKYTDDQGKQQELNVPKGDILHQFRADVENGTLPTVSWMVPAEKYSDHPTAPWYGSWYVSEIMDILTKNPEVWQKTIFIMTYDENDGYFDHVPPFVPPNPYRANSGKCSDGIDTKVEYTVLAQELAEGKSEEEARGAAIGLGFRVPMIVASPWTRGGKVCSQVFDHTSTLQFLEKFLNSKFNHTIEEKNISKWRRTICGDLTTVFQPADEQKDKENLPFIQRNTYLEDIHQAKFKNSPSDFRKLSQQDINPAKVRPWLLTDMPKQEEGIKASCPLPYELYADIEPMEEGISLRLAAGNNIFKDKSVGAPFTVYTSAGIRSYAVAPGDHLQDNFEVKNQQYNLEIHGPNGFYRAVKGKSSKRMLTLDASYELKEGQATGNLVITANSRMTDACTLQILDNAYAQPSIEKHLLPQEKLRFIIPLQHNHGWYDFTIMVKENPTVQWLYAGRVETGKFTYTDPQMGKLTT</sequence>
<gene>
    <name evidence="5" type="ORF">SAMN05661044_04043</name>
</gene>
<dbReference type="GO" id="GO:0034480">
    <property type="term" value="F:phosphatidylcholine phospholipase C activity"/>
    <property type="evidence" value="ECO:0007669"/>
    <property type="project" value="UniProtKB-EC"/>
</dbReference>
<dbReference type="PANTHER" id="PTHR31956:SF1">
    <property type="entry name" value="NON-SPECIFIC PHOSPHOLIPASE C1"/>
    <property type="match status" value="1"/>
</dbReference>
<evidence type="ECO:0000313" key="6">
    <source>
        <dbReference type="Proteomes" id="UP000199421"/>
    </source>
</evidence>
<comment type="similarity">
    <text evidence="1">Belongs to the bacterial phospholipase C family.</text>
</comment>
<organism evidence="5 6">
    <name type="scientific">Olivibacter domesticus</name>
    <name type="common">Pseudosphingobacterium domesticum</name>
    <dbReference type="NCBI Taxonomy" id="407022"/>
    <lineage>
        <taxon>Bacteria</taxon>
        <taxon>Pseudomonadati</taxon>
        <taxon>Bacteroidota</taxon>
        <taxon>Sphingobacteriia</taxon>
        <taxon>Sphingobacteriales</taxon>
        <taxon>Sphingobacteriaceae</taxon>
        <taxon>Olivibacter</taxon>
    </lineage>
</organism>
<dbReference type="STRING" id="407022.SAMN05661044_04043"/>
<dbReference type="InterPro" id="IPR017850">
    <property type="entry name" value="Alkaline_phosphatase_core_sf"/>
</dbReference>
<evidence type="ECO:0000256" key="3">
    <source>
        <dbReference type="ARBA" id="ARBA00022801"/>
    </source>
</evidence>
<accession>A0A1H7V2G7</accession>
<dbReference type="NCBIfam" id="TIGR03396">
    <property type="entry name" value="PC_PLC"/>
    <property type="match status" value="1"/>
</dbReference>
<dbReference type="OrthoDB" id="980947at2"/>
<dbReference type="InterPro" id="IPR017767">
    <property type="entry name" value="PC-PLC"/>
</dbReference>
<proteinExistence type="inferred from homology"/>
<keyword evidence="6" id="KW-1185">Reference proteome</keyword>
<feature type="domain" description="Bacterial phospholipase C C-terminal" evidence="4">
    <location>
        <begin position="636"/>
        <end position="721"/>
    </location>
</feature>
<reference evidence="6" key="1">
    <citation type="submission" date="2016-10" db="EMBL/GenBank/DDBJ databases">
        <authorList>
            <person name="Varghese N."/>
            <person name="Submissions S."/>
        </authorList>
    </citation>
    <scope>NUCLEOTIDE SEQUENCE [LARGE SCALE GENOMIC DNA]</scope>
    <source>
        <strain evidence="6">DSM 18733</strain>
    </source>
</reference>
<dbReference type="PANTHER" id="PTHR31956">
    <property type="entry name" value="NON-SPECIFIC PHOSPHOLIPASE C4-RELATED"/>
    <property type="match status" value="1"/>
</dbReference>
<dbReference type="InterPro" id="IPR008475">
    <property type="entry name" value="PLipase_C_C"/>
</dbReference>
<dbReference type="InterPro" id="IPR007312">
    <property type="entry name" value="Phosphoesterase"/>
</dbReference>
<dbReference type="EC" id="3.1.4.3" evidence="2"/>
<dbReference type="AlphaFoldDB" id="A0A1H7V2G7"/>
<name>A0A1H7V2G7_OLID1</name>
<evidence type="ECO:0000256" key="1">
    <source>
        <dbReference type="ARBA" id="ARBA00009717"/>
    </source>
</evidence>
<evidence type="ECO:0000259" key="4">
    <source>
        <dbReference type="Pfam" id="PF05506"/>
    </source>
</evidence>
<protein>
    <recommendedName>
        <fullName evidence="2">phospholipase C</fullName>
        <ecNumber evidence="2">3.1.4.3</ecNumber>
    </recommendedName>
</protein>
<evidence type="ECO:0000313" key="5">
    <source>
        <dbReference type="EMBL" id="SEM02897.1"/>
    </source>
</evidence>
<dbReference type="Pfam" id="PF05506">
    <property type="entry name" value="PLipase_C_C"/>
    <property type="match status" value="1"/>
</dbReference>
<dbReference type="InterPro" id="IPR006311">
    <property type="entry name" value="TAT_signal"/>
</dbReference>